<evidence type="ECO:0000313" key="5">
    <source>
        <dbReference type="EMBL" id="KAJ3251477.1"/>
    </source>
</evidence>
<organism evidence="5 6">
    <name type="scientific">Boothiomyces macroporosus</name>
    <dbReference type="NCBI Taxonomy" id="261099"/>
    <lineage>
        <taxon>Eukaryota</taxon>
        <taxon>Fungi</taxon>
        <taxon>Fungi incertae sedis</taxon>
        <taxon>Chytridiomycota</taxon>
        <taxon>Chytridiomycota incertae sedis</taxon>
        <taxon>Chytridiomycetes</taxon>
        <taxon>Rhizophydiales</taxon>
        <taxon>Terramycetaceae</taxon>
        <taxon>Boothiomyces</taxon>
    </lineage>
</organism>
<dbReference type="GO" id="GO:0000226">
    <property type="term" value="P:microtubule cytoskeleton organization"/>
    <property type="evidence" value="ECO:0007669"/>
    <property type="project" value="TreeGrafter"/>
</dbReference>
<protein>
    <recommendedName>
        <fullName evidence="7">Tubulin-specific chaperone D</fullName>
    </recommendedName>
</protein>
<dbReference type="PROSITE" id="PS50077">
    <property type="entry name" value="HEAT_REPEAT"/>
    <property type="match status" value="1"/>
</dbReference>
<evidence type="ECO:0000256" key="2">
    <source>
        <dbReference type="PROSITE-ProRule" id="PRU00103"/>
    </source>
</evidence>
<dbReference type="InterPro" id="IPR033162">
    <property type="entry name" value="TBCD"/>
</dbReference>
<evidence type="ECO:0008006" key="7">
    <source>
        <dbReference type="Google" id="ProtNLM"/>
    </source>
</evidence>
<dbReference type="InterPro" id="IPR016024">
    <property type="entry name" value="ARM-type_fold"/>
</dbReference>
<dbReference type="PANTHER" id="PTHR12658">
    <property type="entry name" value="BETA-TUBULIN COFACTOR D"/>
    <property type="match status" value="1"/>
</dbReference>
<dbReference type="PANTHER" id="PTHR12658:SF0">
    <property type="entry name" value="TUBULIN-SPECIFIC CHAPERONE D"/>
    <property type="match status" value="1"/>
</dbReference>
<feature type="repeat" description="HEAT" evidence="2">
    <location>
        <begin position="362"/>
        <end position="399"/>
    </location>
</feature>
<accession>A0AAD5U9F9</accession>
<name>A0AAD5U9F9_9FUNG</name>
<proteinExistence type="predicted"/>
<dbReference type="InterPro" id="IPR022577">
    <property type="entry name" value="TBCD_C"/>
</dbReference>
<feature type="domain" description="Tubulin-folding cofactor D C-terminal" evidence="3">
    <location>
        <begin position="900"/>
        <end position="1082"/>
    </location>
</feature>
<dbReference type="GO" id="GO:0007021">
    <property type="term" value="P:tubulin complex assembly"/>
    <property type="evidence" value="ECO:0007669"/>
    <property type="project" value="InterPro"/>
</dbReference>
<dbReference type="Pfam" id="PF23579">
    <property type="entry name" value="ARM_TBCD"/>
    <property type="match status" value="1"/>
</dbReference>
<evidence type="ECO:0000256" key="1">
    <source>
        <dbReference type="ARBA" id="ARBA00023186"/>
    </source>
</evidence>
<dbReference type="Pfam" id="PF25767">
    <property type="entry name" value="ARM_TBCD_2nd"/>
    <property type="match status" value="1"/>
</dbReference>
<comment type="caution">
    <text evidence="5">The sequence shown here is derived from an EMBL/GenBank/DDBJ whole genome shotgun (WGS) entry which is preliminary data.</text>
</comment>
<dbReference type="InterPro" id="IPR021133">
    <property type="entry name" value="HEAT_type_2"/>
</dbReference>
<dbReference type="SUPFAM" id="SSF48371">
    <property type="entry name" value="ARM repeat"/>
    <property type="match status" value="2"/>
</dbReference>
<evidence type="ECO:0000259" key="4">
    <source>
        <dbReference type="Pfam" id="PF25767"/>
    </source>
</evidence>
<dbReference type="EMBL" id="JADGKB010000181">
    <property type="protein sequence ID" value="KAJ3251477.1"/>
    <property type="molecule type" value="Genomic_DNA"/>
</dbReference>
<reference evidence="5" key="1">
    <citation type="submission" date="2020-05" db="EMBL/GenBank/DDBJ databases">
        <title>Phylogenomic resolution of chytrid fungi.</title>
        <authorList>
            <person name="Stajich J.E."/>
            <person name="Amses K."/>
            <person name="Simmons R."/>
            <person name="Seto K."/>
            <person name="Myers J."/>
            <person name="Bonds A."/>
            <person name="Quandt C.A."/>
            <person name="Barry K."/>
            <person name="Liu P."/>
            <person name="Grigoriev I."/>
            <person name="Longcore J.E."/>
            <person name="James T.Y."/>
        </authorList>
    </citation>
    <scope>NUCLEOTIDE SEQUENCE</scope>
    <source>
        <strain evidence="5">PLAUS21</strain>
    </source>
</reference>
<keyword evidence="1" id="KW-0143">Chaperone</keyword>
<evidence type="ECO:0000259" key="3">
    <source>
        <dbReference type="Pfam" id="PF12612"/>
    </source>
</evidence>
<feature type="domain" description="Tubulin-folding cofactor D ARM repeats" evidence="4">
    <location>
        <begin position="298"/>
        <end position="544"/>
    </location>
</feature>
<keyword evidence="6" id="KW-1185">Reference proteome</keyword>
<dbReference type="InterPro" id="IPR011989">
    <property type="entry name" value="ARM-like"/>
</dbReference>
<dbReference type="Gene3D" id="1.25.10.10">
    <property type="entry name" value="Leucine-rich Repeat Variant"/>
    <property type="match status" value="2"/>
</dbReference>
<dbReference type="Pfam" id="PF12612">
    <property type="entry name" value="TFCD_C"/>
    <property type="match status" value="1"/>
</dbReference>
<evidence type="ECO:0000313" key="6">
    <source>
        <dbReference type="Proteomes" id="UP001210925"/>
    </source>
</evidence>
<dbReference type="AlphaFoldDB" id="A0AAD5U9F9"/>
<dbReference type="GO" id="GO:0048487">
    <property type="term" value="F:beta-tubulin binding"/>
    <property type="evidence" value="ECO:0007669"/>
    <property type="project" value="InterPro"/>
</dbReference>
<dbReference type="GO" id="GO:0005096">
    <property type="term" value="F:GTPase activator activity"/>
    <property type="evidence" value="ECO:0007669"/>
    <property type="project" value="InterPro"/>
</dbReference>
<sequence>MITDKENHVTLIEQYMEAEMQKRTCINTDFVEREEFLALLQRLLNNKPIEGMQFHKFLYILDKYQERPQLLDKSLEEILSPIVEKCLHTVMKFEDSMEVSPEVDQEIRYLLPLYKVVNHLSKVRGHKTIVKFLSHQVSQLEPTLDFLSYISSKLEYSKVWEMTFVTLLWVSLICRIPFDLKKIDSGHIENGVQVPLVERVVGLVKKYLVVPGKEYEGAYILAMRLLTRKDVSVTHLASFVKWQAEQIANSESTFELRGHLRCLSALFKHGPRDILRSCVSGIMPHLELNSSIIRQNGLLRKYAAKLLQRIALCSLNVKIAVWRYQRGPRILAENLTAAVIEPTKEEQQDEEDFEITDEVEDILGTLMSNLRDTDTIVRWTAAKGIGRICNRIPKEMADEVISSILEMMQEDVYVEDRDIKRSNISSASDAVWQGCCLSLAELSRRGLLLPERLLEVVPWVLRALMFEQRKGNHSLGSNVRDSACYVCWSFARAYEPSIIQPFALELAQTLLVVALTDREISVRRAASAAFQENAGRHGLFPHGITIIQKADYFSLGNRNSCYQELIPELAVHPEYRWSIIEFLVLHCIGHWDKTIREAASASLGELAKLFPENYFITDIIPELLGNIASDELSTIHGSLLALGEVYAGTRVSQKQNITSDIELEIASCLSKLNPDSLETFGSETVREAACKFVCSIAKTGLFKELERNDYESGIWDLLTTSLTRIEEVLHTVASDAIEQFMESVEMDKEMLAQFLENAAKSKDKNVRRGYCLALGHFPYQSLIKDIQSIVTTLTGVVIDPIKDANAFNDAESRRNAVASLISILEKIKPWLQEGNHPEIFKQIYTAFQIGMEDYTIDSRGDVGSWIRDGSMKGIEMVFKFAKLACFKIEETDRIQMTQLLVLSCLEKIDRIRETAGNVFVRLLDDAQVEIPERKYLMHAIYGNSKTCDVNWLYSKEAYPAMCKCLHIPVFRDYVIIGIVNNVGGLTETLVKASTSSFSDFLNELPLQFHPDLPETTAQDIVASIDSVFAKNMNDSRISIPLLDTLDLYLSSGFHYAISEPTPLKDIFNNLKKVVFKSKNVKKLTSGIKV</sequence>
<dbReference type="Proteomes" id="UP001210925">
    <property type="component" value="Unassembled WGS sequence"/>
</dbReference>
<gene>
    <name evidence="5" type="ORF">HK103_002381</name>
</gene>
<dbReference type="InterPro" id="IPR058033">
    <property type="entry name" value="ARM_TBCD_2nd"/>
</dbReference>
<dbReference type="GO" id="GO:0007023">
    <property type="term" value="P:post-chaperonin tubulin folding pathway"/>
    <property type="evidence" value="ECO:0007669"/>
    <property type="project" value="InterPro"/>
</dbReference>